<feature type="domain" description="Glycosyltransferase 2-like" evidence="2">
    <location>
        <begin position="4"/>
        <end position="133"/>
    </location>
</feature>
<reference evidence="5" key="1">
    <citation type="journal article" date="2012" name="J. Bacteriol.">
        <title>Draft Genome Sequence of Fusobacterium nucleatum ChDC F128, Isolated from a Periodontitis Lesion.</title>
        <authorList>
            <person name="Park S.N."/>
            <person name="Kong S.W."/>
            <person name="Kim H.S."/>
            <person name="Park M.S."/>
            <person name="Lee J.W."/>
            <person name="Cho E."/>
            <person name="Lim Y.K."/>
            <person name="Choi M.H."/>
            <person name="Chang Y.H."/>
            <person name="Shin J.H."/>
            <person name="Park H.S."/>
            <person name="Choi S.H."/>
            <person name="Kook J.K."/>
        </authorList>
    </citation>
    <scope>NUCLEOTIDE SEQUENCE [LARGE SCALE GENOMIC DNA]</scope>
    <source>
        <strain evidence="5">ChDC F128</strain>
    </source>
</reference>
<dbReference type="InterPro" id="IPR027791">
    <property type="entry name" value="Galactosyl_T_C"/>
</dbReference>
<dbReference type="InterPro" id="IPR029044">
    <property type="entry name" value="Nucleotide-diphossugar_trans"/>
</dbReference>
<evidence type="ECO:0000313" key="5">
    <source>
        <dbReference type="Proteomes" id="UP000004829"/>
    </source>
</evidence>
<sequence length="285" mass="33402">MKVSVIVPVYNRLEHLRALFLCLLRQKKQPDELIITDDGSSQKVLDFIEDLIPKAQFKVKHIYQEDKGFRKTRALNNGVRNSVGDLLIFCDQDLIFGEEYIETIVKNIKDNIFLMGRAHHITEEEKNIVLSDIENISSYDEIIKKLPAKYLGTIDKMLKEDRKRRIIKTFKLAKRGIRLVGMSYALMKNSYIKVNGYDENYIGWGQEDDDFGNRLTIAGINGKELVTKNIQLHLWHYSDPTKVHSSNEEYYYKRKEEIFSKKDFYCEKGYEDSKNRDDVTVKTLN</sequence>
<feature type="domain" description="Galactosyltransferase C-terminal" evidence="3">
    <location>
        <begin position="167"/>
        <end position="223"/>
    </location>
</feature>
<dbReference type="EMBL" id="ALVD01000006">
    <property type="protein sequence ID" value="EJU07298.1"/>
    <property type="molecule type" value="Genomic_DNA"/>
</dbReference>
<dbReference type="Gene3D" id="3.90.550.10">
    <property type="entry name" value="Spore Coat Polysaccharide Biosynthesis Protein SpsA, Chain A"/>
    <property type="match status" value="1"/>
</dbReference>
<name>A0ABN0GZI0_9FUSO</name>
<dbReference type="PANTHER" id="PTHR22916">
    <property type="entry name" value="GLYCOSYLTRANSFERASE"/>
    <property type="match status" value="1"/>
</dbReference>
<proteinExistence type="predicted"/>
<keyword evidence="1 4" id="KW-0808">Transferase</keyword>
<organism evidence="4 5">
    <name type="scientific">Fusobacterium hwasookii ChDC F128</name>
    <dbReference type="NCBI Taxonomy" id="1216362"/>
    <lineage>
        <taxon>Bacteria</taxon>
        <taxon>Fusobacteriati</taxon>
        <taxon>Fusobacteriota</taxon>
        <taxon>Fusobacteriia</taxon>
        <taxon>Fusobacteriales</taxon>
        <taxon>Fusobacteriaceae</taxon>
        <taxon>Fusobacterium</taxon>
    </lineage>
</organism>
<dbReference type="PANTHER" id="PTHR22916:SF3">
    <property type="entry name" value="UDP-GLCNAC:BETAGAL BETA-1,3-N-ACETYLGLUCOSAMINYLTRANSFERASE-LIKE PROTEIN 1"/>
    <property type="match status" value="1"/>
</dbReference>
<evidence type="ECO:0000259" key="3">
    <source>
        <dbReference type="Pfam" id="PF02709"/>
    </source>
</evidence>
<protein>
    <submittedName>
        <fullName evidence="4">Family 2 glycosyl transferase</fullName>
    </submittedName>
</protein>
<evidence type="ECO:0000256" key="1">
    <source>
        <dbReference type="ARBA" id="ARBA00022679"/>
    </source>
</evidence>
<comment type="caution">
    <text evidence="4">The sequence shown here is derived from an EMBL/GenBank/DDBJ whole genome shotgun (WGS) entry which is preliminary data.</text>
</comment>
<evidence type="ECO:0000259" key="2">
    <source>
        <dbReference type="Pfam" id="PF00535"/>
    </source>
</evidence>
<keyword evidence="5" id="KW-1185">Reference proteome</keyword>
<gene>
    <name evidence="4" type="ORF">B437_08378</name>
</gene>
<dbReference type="InterPro" id="IPR001173">
    <property type="entry name" value="Glyco_trans_2-like"/>
</dbReference>
<dbReference type="RefSeq" id="WP_005918560.1">
    <property type="nucleotide sequence ID" value="NZ_ALVD01000006.1"/>
</dbReference>
<dbReference type="GO" id="GO:0016740">
    <property type="term" value="F:transferase activity"/>
    <property type="evidence" value="ECO:0007669"/>
    <property type="project" value="UniProtKB-KW"/>
</dbReference>
<evidence type="ECO:0000313" key="4">
    <source>
        <dbReference type="EMBL" id="EJU07298.1"/>
    </source>
</evidence>
<dbReference type="SUPFAM" id="SSF53448">
    <property type="entry name" value="Nucleotide-diphospho-sugar transferases"/>
    <property type="match status" value="1"/>
</dbReference>
<dbReference type="Pfam" id="PF00535">
    <property type="entry name" value="Glycos_transf_2"/>
    <property type="match status" value="1"/>
</dbReference>
<accession>A0ABN0GZI0</accession>
<dbReference type="Pfam" id="PF02709">
    <property type="entry name" value="Glyco_transf_7C"/>
    <property type="match status" value="1"/>
</dbReference>
<dbReference type="Proteomes" id="UP000004829">
    <property type="component" value="Unassembled WGS sequence"/>
</dbReference>